<dbReference type="InterPro" id="IPR003660">
    <property type="entry name" value="HAMP_dom"/>
</dbReference>
<evidence type="ECO:0000313" key="11">
    <source>
        <dbReference type="EMBL" id="QMV42563.1"/>
    </source>
</evidence>
<dbReference type="AlphaFoldDB" id="A0A7G5C029"/>
<gene>
    <name evidence="11" type="ORF">FPL14_16160</name>
</gene>
<evidence type="ECO:0000256" key="8">
    <source>
        <dbReference type="ARBA" id="ARBA00023136"/>
    </source>
</evidence>
<dbReference type="SUPFAM" id="SSF55874">
    <property type="entry name" value="ATPase domain of HSP90 chaperone/DNA topoisomerase II/histidine kinase"/>
    <property type="match status" value="1"/>
</dbReference>
<evidence type="ECO:0000256" key="2">
    <source>
        <dbReference type="ARBA" id="ARBA00022475"/>
    </source>
</evidence>
<keyword evidence="6" id="KW-0418">Kinase</keyword>
<dbReference type="SUPFAM" id="SSF158472">
    <property type="entry name" value="HAMP domain-like"/>
    <property type="match status" value="1"/>
</dbReference>
<dbReference type="Gene3D" id="3.30.450.20">
    <property type="entry name" value="PAS domain"/>
    <property type="match status" value="1"/>
</dbReference>
<evidence type="ECO:0000256" key="4">
    <source>
        <dbReference type="ARBA" id="ARBA00022679"/>
    </source>
</evidence>
<evidence type="ECO:0000256" key="6">
    <source>
        <dbReference type="ARBA" id="ARBA00022777"/>
    </source>
</evidence>
<evidence type="ECO:0000256" key="1">
    <source>
        <dbReference type="ARBA" id="ARBA00004651"/>
    </source>
</evidence>
<evidence type="ECO:0000256" key="3">
    <source>
        <dbReference type="ARBA" id="ARBA00022553"/>
    </source>
</evidence>
<feature type="domain" description="HAMP" evidence="10">
    <location>
        <begin position="312"/>
        <end position="364"/>
    </location>
</feature>
<keyword evidence="12" id="KW-1185">Reference proteome</keyword>
<keyword evidence="3" id="KW-0597">Phosphoprotein</keyword>
<evidence type="ECO:0000313" key="12">
    <source>
        <dbReference type="Proteomes" id="UP000515679"/>
    </source>
</evidence>
<dbReference type="InterPro" id="IPR036890">
    <property type="entry name" value="HATPase_C_sf"/>
</dbReference>
<dbReference type="Gene3D" id="3.30.565.10">
    <property type="entry name" value="Histidine kinase-like ATPase, C-terminal domain"/>
    <property type="match status" value="1"/>
</dbReference>
<accession>A0A7G5C029</accession>
<dbReference type="InterPro" id="IPR050640">
    <property type="entry name" value="Bact_2-comp_sensor_kinase"/>
</dbReference>
<dbReference type="PANTHER" id="PTHR34220:SF7">
    <property type="entry name" value="SENSOR HISTIDINE KINASE YPDA"/>
    <property type="match status" value="1"/>
</dbReference>
<dbReference type="Proteomes" id="UP000515679">
    <property type="component" value="Chromosome"/>
</dbReference>
<evidence type="ECO:0000256" key="5">
    <source>
        <dbReference type="ARBA" id="ARBA00022692"/>
    </source>
</evidence>
<reference evidence="11 12" key="1">
    <citation type="submission" date="2019-07" db="EMBL/GenBank/DDBJ databases">
        <authorList>
            <person name="Kim J.K."/>
            <person name="Cheong H.-M."/>
            <person name="Choi Y."/>
            <person name="Hwang K.J."/>
            <person name="Lee S."/>
            <person name="Choi C."/>
        </authorList>
    </citation>
    <scope>NUCLEOTIDE SEQUENCE [LARGE SCALE GENOMIC DNA]</scope>
    <source>
        <strain evidence="11 12">KS 22</strain>
    </source>
</reference>
<name>A0A7G5C029_9BACL</name>
<dbReference type="PROSITE" id="PS50885">
    <property type="entry name" value="HAMP"/>
    <property type="match status" value="1"/>
</dbReference>
<keyword evidence="5 9" id="KW-0812">Transmembrane</keyword>
<dbReference type="InterPro" id="IPR033479">
    <property type="entry name" value="dCache_1"/>
</dbReference>
<dbReference type="EMBL" id="CP041969">
    <property type="protein sequence ID" value="QMV42563.1"/>
    <property type="molecule type" value="Genomic_DNA"/>
</dbReference>
<dbReference type="Pfam" id="PF00672">
    <property type="entry name" value="HAMP"/>
    <property type="match status" value="1"/>
</dbReference>
<evidence type="ECO:0000256" key="9">
    <source>
        <dbReference type="SAM" id="Phobius"/>
    </source>
</evidence>
<keyword evidence="7 9" id="KW-1133">Transmembrane helix</keyword>
<dbReference type="KEGG" id="cchl:FPL14_16160"/>
<dbReference type="Pfam" id="PF02743">
    <property type="entry name" value="dCache_1"/>
    <property type="match status" value="1"/>
</dbReference>
<proteinExistence type="predicted"/>
<dbReference type="CDD" id="cd06225">
    <property type="entry name" value="HAMP"/>
    <property type="match status" value="1"/>
</dbReference>
<keyword evidence="2" id="KW-1003">Cell membrane</keyword>
<sequence>MPFISLRTKWIVAFVLFVLIPILGASLYAYQAIENVLRKQVESSAEERLHQINLNIERKLQTMMHATSSLVIDENVKRALVNPPVTERDMLNNTHTMDKKFLEMSTAIASDNLYFSVFDNYGTLYTNWGRSPGVKDVLTSSDWFHRTIEENGYMVWTLNHDNYALPGKHPLLTVSMVVRDESNHSIGQLAISEPTQAYLDVLQSGDPTLTGYGLLVGPDDSVLTYSREEAMPLYASLKPIIDESADSTLSTSVNGNKYVLSTYSLPMTGWRVIQIVPHEAVFREIDKIRNISTIIFAVSMVVFIGMIVFFSNMLTKPLRKLRVVMKQVEKGRLDVTADIRTRDEAGLLGHTFDKMLERLQNHINREIVLERHREQAKLEALQAQINPHFLHNTLNTIRWMSIMAGTKPITEMLLSLGHLLDMSIHRGQDRIALREEMNNVRYFMTIQRYRFGDNVAVIEQLDETTLDALVPKLSLQPLVENVYRHASFQEGKGEMTIRSTVTPSGVLTLEIVDNGLEINKEKIRDIMESIEKEGLHPAFSNVGLQNVHKRIRMMYGDGYGLQIRRTEAEGKTYVTIRLPLQREEDIDEDRGG</sequence>
<keyword evidence="4" id="KW-0808">Transferase</keyword>
<keyword evidence="8 9" id="KW-0472">Membrane</keyword>
<dbReference type="Pfam" id="PF02518">
    <property type="entry name" value="HATPase_c"/>
    <property type="match status" value="1"/>
</dbReference>
<comment type="subcellular location">
    <subcellularLocation>
        <location evidence="1">Cell membrane</location>
        <topology evidence="1">Multi-pass membrane protein</topology>
    </subcellularLocation>
</comment>
<dbReference type="Gene3D" id="1.10.8.500">
    <property type="entry name" value="HAMP domain in histidine kinase"/>
    <property type="match status" value="1"/>
</dbReference>
<dbReference type="RefSeq" id="WP_182298653.1">
    <property type="nucleotide sequence ID" value="NZ_CP041969.1"/>
</dbReference>
<evidence type="ECO:0000256" key="7">
    <source>
        <dbReference type="ARBA" id="ARBA00022989"/>
    </source>
</evidence>
<feature type="transmembrane region" description="Helical" evidence="9">
    <location>
        <begin position="294"/>
        <end position="315"/>
    </location>
</feature>
<dbReference type="SMART" id="SM00304">
    <property type="entry name" value="HAMP"/>
    <property type="match status" value="1"/>
</dbReference>
<dbReference type="InterPro" id="IPR010559">
    <property type="entry name" value="Sig_transdc_His_kin_internal"/>
</dbReference>
<dbReference type="PANTHER" id="PTHR34220">
    <property type="entry name" value="SENSOR HISTIDINE KINASE YPDA"/>
    <property type="match status" value="1"/>
</dbReference>
<protein>
    <submittedName>
        <fullName evidence="11">HAMP domain-containing protein</fullName>
    </submittedName>
</protein>
<evidence type="ECO:0000259" key="10">
    <source>
        <dbReference type="PROSITE" id="PS50885"/>
    </source>
</evidence>
<organism evidence="11 12">
    <name type="scientific">Cohnella cholangitidis</name>
    <dbReference type="NCBI Taxonomy" id="2598458"/>
    <lineage>
        <taxon>Bacteria</taxon>
        <taxon>Bacillati</taxon>
        <taxon>Bacillota</taxon>
        <taxon>Bacilli</taxon>
        <taxon>Bacillales</taxon>
        <taxon>Paenibacillaceae</taxon>
        <taxon>Cohnella</taxon>
    </lineage>
</organism>
<dbReference type="GO" id="GO:0005886">
    <property type="term" value="C:plasma membrane"/>
    <property type="evidence" value="ECO:0007669"/>
    <property type="project" value="UniProtKB-SubCell"/>
</dbReference>
<dbReference type="GO" id="GO:0000155">
    <property type="term" value="F:phosphorelay sensor kinase activity"/>
    <property type="evidence" value="ECO:0007669"/>
    <property type="project" value="InterPro"/>
</dbReference>
<dbReference type="Pfam" id="PF06580">
    <property type="entry name" value="His_kinase"/>
    <property type="match status" value="1"/>
</dbReference>
<dbReference type="InterPro" id="IPR003594">
    <property type="entry name" value="HATPase_dom"/>
</dbReference>